<organism evidence="2 3">
    <name type="scientific">Roseospirillum parvum</name>
    <dbReference type="NCBI Taxonomy" id="83401"/>
    <lineage>
        <taxon>Bacteria</taxon>
        <taxon>Pseudomonadati</taxon>
        <taxon>Pseudomonadota</taxon>
        <taxon>Alphaproteobacteria</taxon>
        <taxon>Rhodospirillales</taxon>
        <taxon>Rhodospirillaceae</taxon>
        <taxon>Roseospirillum</taxon>
    </lineage>
</organism>
<evidence type="ECO:0000313" key="3">
    <source>
        <dbReference type="Proteomes" id="UP000217076"/>
    </source>
</evidence>
<dbReference type="Gene3D" id="2.60.120.1140">
    <property type="entry name" value="Protein of unknown function DUF192"/>
    <property type="match status" value="1"/>
</dbReference>
<evidence type="ECO:0008006" key="4">
    <source>
        <dbReference type="Google" id="ProtNLM"/>
    </source>
</evidence>
<name>A0A1G8B7T6_9PROT</name>
<dbReference type="Pfam" id="PF02643">
    <property type="entry name" value="DUF192"/>
    <property type="match status" value="1"/>
</dbReference>
<protein>
    <recommendedName>
        <fullName evidence="4">DUF192 domain-containing protein</fullName>
    </recommendedName>
</protein>
<evidence type="ECO:0000313" key="2">
    <source>
        <dbReference type="EMBL" id="SDH29063.1"/>
    </source>
</evidence>
<keyword evidence="1" id="KW-0732">Signal</keyword>
<evidence type="ECO:0000256" key="1">
    <source>
        <dbReference type="SAM" id="SignalP"/>
    </source>
</evidence>
<dbReference type="InterPro" id="IPR038695">
    <property type="entry name" value="Saro_0823-like_sf"/>
</dbReference>
<sequence>MRGWLVLLWLVVWTPLASPALAEGGAEGTAPVYPERAVIETADPAARHVFRVALAVTPAERARGLMHRAHLPADAGMLFDFGATGRVAMWMKNTLIGLDMLFLDAGGRVVWIKADAEPGSEAIIASPWPARAVLEVPGGTAARLSIDPGDVVRHPMFDQP</sequence>
<dbReference type="OrthoDB" id="9808290at2"/>
<dbReference type="EMBL" id="FNCV01000005">
    <property type="protein sequence ID" value="SDH29063.1"/>
    <property type="molecule type" value="Genomic_DNA"/>
</dbReference>
<accession>A0A1G8B7T6</accession>
<dbReference type="Proteomes" id="UP000217076">
    <property type="component" value="Unassembled WGS sequence"/>
</dbReference>
<dbReference type="PANTHER" id="PTHR37953">
    <property type="entry name" value="UPF0127 PROTEIN MJ1496"/>
    <property type="match status" value="1"/>
</dbReference>
<proteinExistence type="predicted"/>
<reference evidence="3" key="1">
    <citation type="submission" date="2016-10" db="EMBL/GenBank/DDBJ databases">
        <authorList>
            <person name="Varghese N."/>
            <person name="Submissions S."/>
        </authorList>
    </citation>
    <scope>NUCLEOTIDE SEQUENCE [LARGE SCALE GENOMIC DNA]</scope>
    <source>
        <strain evidence="3">930I</strain>
    </source>
</reference>
<dbReference type="STRING" id="83401.SAMN05421742_105254"/>
<dbReference type="PANTHER" id="PTHR37953:SF1">
    <property type="entry name" value="UPF0127 PROTEIN MJ1496"/>
    <property type="match status" value="1"/>
</dbReference>
<feature type="chain" id="PRO_5011609179" description="DUF192 domain-containing protein" evidence="1">
    <location>
        <begin position="23"/>
        <end position="160"/>
    </location>
</feature>
<dbReference type="AlphaFoldDB" id="A0A1G8B7T6"/>
<gene>
    <name evidence="2" type="ORF">SAMN05421742_105254</name>
</gene>
<keyword evidence="3" id="KW-1185">Reference proteome</keyword>
<feature type="signal peptide" evidence="1">
    <location>
        <begin position="1"/>
        <end position="22"/>
    </location>
</feature>
<dbReference type="InterPro" id="IPR003795">
    <property type="entry name" value="DUF192"/>
</dbReference>
<dbReference type="RefSeq" id="WP_092619014.1">
    <property type="nucleotide sequence ID" value="NZ_FNCV01000005.1"/>
</dbReference>